<dbReference type="InterPro" id="IPR014710">
    <property type="entry name" value="RmlC-like_jellyroll"/>
</dbReference>
<accession>A0A9X3S6L0</accession>
<evidence type="ECO:0000313" key="3">
    <source>
        <dbReference type="Proteomes" id="UP001147653"/>
    </source>
</evidence>
<gene>
    <name evidence="2" type="ORF">OJ997_02930</name>
</gene>
<dbReference type="EMBL" id="JAPDDP010000004">
    <property type="protein sequence ID" value="MDA0179238.1"/>
    <property type="molecule type" value="Genomic_DNA"/>
</dbReference>
<reference evidence="2" key="1">
    <citation type="submission" date="2022-10" db="EMBL/GenBank/DDBJ databases">
        <title>The WGS of Solirubrobacter phytolaccae KCTC 29190.</title>
        <authorList>
            <person name="Jiang Z."/>
        </authorList>
    </citation>
    <scope>NUCLEOTIDE SEQUENCE</scope>
    <source>
        <strain evidence="2">KCTC 29190</strain>
    </source>
</reference>
<dbReference type="PANTHER" id="PTHR36440:SF1">
    <property type="entry name" value="PUTATIVE (AFU_ORTHOLOGUE AFUA_8G07350)-RELATED"/>
    <property type="match status" value="1"/>
</dbReference>
<evidence type="ECO:0000259" key="1">
    <source>
        <dbReference type="Pfam" id="PF07883"/>
    </source>
</evidence>
<comment type="caution">
    <text evidence="2">The sequence shown here is derived from an EMBL/GenBank/DDBJ whole genome shotgun (WGS) entry which is preliminary data.</text>
</comment>
<feature type="domain" description="Cupin type-2" evidence="1">
    <location>
        <begin position="39"/>
        <end position="102"/>
    </location>
</feature>
<keyword evidence="3" id="KW-1185">Reference proteome</keyword>
<dbReference type="RefSeq" id="WP_270023505.1">
    <property type="nucleotide sequence ID" value="NZ_JAPDDP010000004.1"/>
</dbReference>
<name>A0A9X3S6L0_9ACTN</name>
<protein>
    <submittedName>
        <fullName evidence="2">Cupin domain-containing protein</fullName>
    </submittedName>
</protein>
<dbReference type="Proteomes" id="UP001147653">
    <property type="component" value="Unassembled WGS sequence"/>
</dbReference>
<dbReference type="Gene3D" id="2.60.120.10">
    <property type="entry name" value="Jelly Rolls"/>
    <property type="match status" value="1"/>
</dbReference>
<proteinExistence type="predicted"/>
<sequence>MTKIDASARRRIVNPVQGDAVTFLETSEESGGERSLGELEVAPGGKVTPHYHLSYTERFEVIEGRLSVMVGDERLILGPGEEATVPIGTLHAWSNEGDERAVARVELRPGQPGFETSLRVAYGLAADGRVRKNGMPRNPLHAALLLEWGDGRLPGAYAILERGLRLLARVARAAGVDRRLERRYP</sequence>
<dbReference type="Pfam" id="PF07883">
    <property type="entry name" value="Cupin_2"/>
    <property type="match status" value="1"/>
</dbReference>
<dbReference type="AlphaFoldDB" id="A0A9X3S6L0"/>
<dbReference type="SUPFAM" id="SSF51182">
    <property type="entry name" value="RmlC-like cupins"/>
    <property type="match status" value="1"/>
</dbReference>
<dbReference type="PANTHER" id="PTHR36440">
    <property type="entry name" value="PUTATIVE (AFU_ORTHOLOGUE AFUA_8G07350)-RELATED"/>
    <property type="match status" value="1"/>
</dbReference>
<evidence type="ECO:0000313" key="2">
    <source>
        <dbReference type="EMBL" id="MDA0179238.1"/>
    </source>
</evidence>
<dbReference type="InterPro" id="IPR013096">
    <property type="entry name" value="Cupin_2"/>
</dbReference>
<dbReference type="InterPro" id="IPR011051">
    <property type="entry name" value="RmlC_Cupin_sf"/>
</dbReference>
<dbReference type="InterPro" id="IPR053146">
    <property type="entry name" value="QDO-like"/>
</dbReference>
<organism evidence="2 3">
    <name type="scientific">Solirubrobacter phytolaccae</name>
    <dbReference type="NCBI Taxonomy" id="1404360"/>
    <lineage>
        <taxon>Bacteria</taxon>
        <taxon>Bacillati</taxon>
        <taxon>Actinomycetota</taxon>
        <taxon>Thermoleophilia</taxon>
        <taxon>Solirubrobacterales</taxon>
        <taxon>Solirubrobacteraceae</taxon>
        <taxon>Solirubrobacter</taxon>
    </lineage>
</organism>